<dbReference type="InterPro" id="IPR054836">
    <property type="entry name" value="Tn5_transposase"/>
</dbReference>
<organism evidence="3 4">
    <name type="scientific">Fodinisporobacter ferrooxydans</name>
    <dbReference type="NCBI Taxonomy" id="2901836"/>
    <lineage>
        <taxon>Bacteria</taxon>
        <taxon>Bacillati</taxon>
        <taxon>Bacillota</taxon>
        <taxon>Bacilli</taxon>
        <taxon>Bacillales</taxon>
        <taxon>Alicyclobacillaceae</taxon>
        <taxon>Fodinisporobacter</taxon>
    </lineage>
</organism>
<dbReference type="Pfam" id="PF01609">
    <property type="entry name" value="DDE_Tnp_1"/>
    <property type="match status" value="1"/>
</dbReference>
<accession>A0ABY4CKW7</accession>
<evidence type="ECO:0000313" key="4">
    <source>
        <dbReference type="Proteomes" id="UP000830167"/>
    </source>
</evidence>
<feature type="domain" description="Transposase IS4-like" evidence="1">
    <location>
        <begin position="94"/>
        <end position="266"/>
    </location>
</feature>
<keyword evidence="4" id="KW-1185">Reference proteome</keyword>
<dbReference type="InterPro" id="IPR012337">
    <property type="entry name" value="RNaseH-like_sf"/>
</dbReference>
<evidence type="ECO:0000259" key="1">
    <source>
        <dbReference type="Pfam" id="PF01609"/>
    </source>
</evidence>
<name>A0ABY4CKW7_9BACL</name>
<dbReference type="SUPFAM" id="SSF53098">
    <property type="entry name" value="Ribonuclease H-like"/>
    <property type="match status" value="1"/>
</dbReference>
<dbReference type="InterPro" id="IPR002559">
    <property type="entry name" value="Transposase_11"/>
</dbReference>
<proteinExistence type="predicted"/>
<dbReference type="NCBIfam" id="NF033590">
    <property type="entry name" value="transpos_IS4_3"/>
    <property type="match status" value="1"/>
</dbReference>
<evidence type="ECO:0000259" key="2">
    <source>
        <dbReference type="Pfam" id="PF02281"/>
    </source>
</evidence>
<dbReference type="InterPro" id="IPR014737">
    <property type="entry name" value="Transposase_Tn5-like_C"/>
</dbReference>
<dbReference type="InterPro" id="IPR003201">
    <property type="entry name" value="Transposase_Tn5"/>
</dbReference>
<dbReference type="Gene3D" id="1.10.740.10">
    <property type="entry name" value="Transferase Inhibitor Protein From Tn5, Chain"/>
    <property type="match status" value="1"/>
</dbReference>
<protein>
    <submittedName>
        <fullName evidence="3">IS4 family transposase</fullName>
    </submittedName>
</protein>
<sequence length="364" mass="41854">MLNYTSHKNTKGLGDFGAGPVQRGLIIHSTLAVTTKGIALGLLDQFIWTRDPEDRGKRIEKRQKPIKEKESYKWLKSMDRSQIGVPNEIRLVHVGDREADVYEFFDYAIANEQDFLVRVVQNRVTTDDCKLFDKVKQLLAAGNIVVEIPRDTRRNLPKREATLEIRYSRVNIKAPVNTPKKFVKHGTVTLSIVHVHEINPPEGIEPIEWYLVTSFNIANLDEAVEKVSWYIHRWKIERFHYILKSGCEIEKKQNRTAERLQKLILVYSILSVRILGMTYMARQNPEAPCTIFLEEEEWKVLYCIATRTSTPPKTAPTIKEAVSYLAKLGGFLGRKGDGEPGAQVIWKGLNELNTVLKHLRYLYP</sequence>
<evidence type="ECO:0000313" key="3">
    <source>
        <dbReference type="EMBL" id="UOF90082.1"/>
    </source>
</evidence>
<feature type="domain" description="Transposase Tn5 dimerisation" evidence="2">
    <location>
        <begin position="271"/>
        <end position="361"/>
    </location>
</feature>
<dbReference type="PANTHER" id="PTHR37319:SF1">
    <property type="entry name" value="TRANSPOSASE TN5 DIMERISATION DOMAIN-CONTAINING PROTEIN"/>
    <property type="match status" value="1"/>
</dbReference>
<dbReference type="Proteomes" id="UP000830167">
    <property type="component" value="Chromosome"/>
</dbReference>
<dbReference type="EMBL" id="CP089291">
    <property type="protein sequence ID" value="UOF90082.1"/>
    <property type="molecule type" value="Genomic_DNA"/>
</dbReference>
<reference evidence="3" key="1">
    <citation type="submission" date="2021-12" db="EMBL/GenBank/DDBJ databases">
        <title>Alicyclobacillaceae gen. nov., sp. nov., isolated from chalcocite enrichment system.</title>
        <authorList>
            <person name="Jiang Z."/>
        </authorList>
    </citation>
    <scope>NUCLEOTIDE SEQUENCE</scope>
    <source>
        <strain evidence="3">MYW30-H2</strain>
    </source>
</reference>
<gene>
    <name evidence="3" type="ORF">LSG31_19805</name>
</gene>
<dbReference type="InterPro" id="IPR047768">
    <property type="entry name" value="Tn5p-like"/>
</dbReference>
<dbReference type="Gene3D" id="3.90.350.10">
    <property type="entry name" value="Transposase Inhibitor Protein From Tn5, Chain A, domain 1"/>
    <property type="match status" value="1"/>
</dbReference>
<dbReference type="Pfam" id="PF02281">
    <property type="entry name" value="Dimer_Tnp_Tn5"/>
    <property type="match status" value="1"/>
</dbReference>
<dbReference type="PANTHER" id="PTHR37319">
    <property type="entry name" value="TRANSPOSASE"/>
    <property type="match status" value="1"/>
</dbReference>